<keyword evidence="7" id="KW-1185">Reference proteome</keyword>
<gene>
    <name evidence="6" type="ORF">GCM10017161_28680</name>
</gene>
<dbReference type="Pfam" id="PF00072">
    <property type="entry name" value="Response_reg"/>
    <property type="match status" value="1"/>
</dbReference>
<evidence type="ECO:0000259" key="5">
    <source>
        <dbReference type="PROSITE" id="PS50887"/>
    </source>
</evidence>
<proteinExistence type="predicted"/>
<dbReference type="InterPro" id="IPR000160">
    <property type="entry name" value="GGDEF_dom"/>
</dbReference>
<dbReference type="PANTHER" id="PTHR45138:SF9">
    <property type="entry name" value="DIGUANYLATE CYCLASE DGCM-RELATED"/>
    <property type="match status" value="1"/>
</dbReference>
<name>A0A919BKY0_9GAMM</name>
<dbReference type="EC" id="2.7.7.65" evidence="1"/>
<dbReference type="PROSITE" id="PS50887">
    <property type="entry name" value="GGDEF"/>
    <property type="match status" value="1"/>
</dbReference>
<reference evidence="6" key="1">
    <citation type="journal article" date="2014" name="Int. J. Syst. Evol. Microbiol.">
        <title>Complete genome sequence of Corynebacterium casei LMG S-19264T (=DSM 44701T), isolated from a smear-ripened cheese.</title>
        <authorList>
            <consortium name="US DOE Joint Genome Institute (JGI-PGF)"/>
            <person name="Walter F."/>
            <person name="Albersmeier A."/>
            <person name="Kalinowski J."/>
            <person name="Ruckert C."/>
        </authorList>
    </citation>
    <scope>NUCLEOTIDE SEQUENCE</scope>
    <source>
        <strain evidence="6">KCTC 42731</strain>
    </source>
</reference>
<dbReference type="Pfam" id="PF00990">
    <property type="entry name" value="GGDEF"/>
    <property type="match status" value="1"/>
</dbReference>
<sequence>MTRLLVYLLEDCDEDQYLFQKMMTSDTQNLFSVSVFSELNTLDKAVQACIPDIVVTDLNLIESSGLDTLLRVQKLAPKSAIVVLTGKDDEDAIKAIQLGAQDYLIKSELIPSLIRRTLLFAKERFQMNAALKEHSLRDQLTTLYNRSAFDNFLHNKIQTFKRYGESFGLVFADINEFKSINDNFGHMAGDKILKLVADRLAFFNRASDFVARVGGDEFVMILHKVSTANELNQFIESKQKHLNNSYAIKGAKGDVVNIDVSLSFGGAIWGVDDVQSAQELYALADERMYVKKRRNLD</sequence>
<feature type="domain" description="GGDEF" evidence="5">
    <location>
        <begin position="165"/>
        <end position="297"/>
    </location>
</feature>
<dbReference type="Gene3D" id="3.30.70.270">
    <property type="match status" value="1"/>
</dbReference>
<evidence type="ECO:0000313" key="7">
    <source>
        <dbReference type="Proteomes" id="UP000623842"/>
    </source>
</evidence>
<evidence type="ECO:0000256" key="2">
    <source>
        <dbReference type="ARBA" id="ARBA00034247"/>
    </source>
</evidence>
<dbReference type="AlphaFoldDB" id="A0A919BKY0"/>
<reference evidence="6" key="2">
    <citation type="submission" date="2020-09" db="EMBL/GenBank/DDBJ databases">
        <authorList>
            <person name="Sun Q."/>
            <person name="Kim S."/>
        </authorList>
    </citation>
    <scope>NUCLEOTIDE SEQUENCE</scope>
    <source>
        <strain evidence="6">KCTC 42731</strain>
    </source>
</reference>
<dbReference type="Gene3D" id="3.40.50.2300">
    <property type="match status" value="1"/>
</dbReference>
<evidence type="ECO:0000313" key="6">
    <source>
        <dbReference type="EMBL" id="GHF98443.1"/>
    </source>
</evidence>
<feature type="modified residue" description="4-aspartylphosphate" evidence="3">
    <location>
        <position position="57"/>
    </location>
</feature>
<comment type="caution">
    <text evidence="6">The sequence shown here is derived from an EMBL/GenBank/DDBJ whole genome shotgun (WGS) entry which is preliminary data.</text>
</comment>
<dbReference type="SMART" id="SM00267">
    <property type="entry name" value="GGDEF"/>
    <property type="match status" value="1"/>
</dbReference>
<dbReference type="EMBL" id="BNCK01000006">
    <property type="protein sequence ID" value="GHF98443.1"/>
    <property type="molecule type" value="Genomic_DNA"/>
</dbReference>
<dbReference type="InterPro" id="IPR043128">
    <property type="entry name" value="Rev_trsase/Diguanyl_cyclase"/>
</dbReference>
<organism evidence="6 7">
    <name type="scientific">Thalassotalea marina</name>
    <dbReference type="NCBI Taxonomy" id="1673741"/>
    <lineage>
        <taxon>Bacteria</taxon>
        <taxon>Pseudomonadati</taxon>
        <taxon>Pseudomonadota</taxon>
        <taxon>Gammaproteobacteria</taxon>
        <taxon>Alteromonadales</taxon>
        <taxon>Colwelliaceae</taxon>
        <taxon>Thalassotalea</taxon>
    </lineage>
</organism>
<keyword evidence="3" id="KW-0597">Phosphoprotein</keyword>
<dbReference type="GO" id="GO:0052621">
    <property type="term" value="F:diguanylate cyclase activity"/>
    <property type="evidence" value="ECO:0007669"/>
    <property type="project" value="UniProtKB-EC"/>
</dbReference>
<dbReference type="CDD" id="cd01949">
    <property type="entry name" value="GGDEF"/>
    <property type="match status" value="1"/>
</dbReference>
<dbReference type="SMART" id="SM00448">
    <property type="entry name" value="REC"/>
    <property type="match status" value="1"/>
</dbReference>
<dbReference type="GO" id="GO:0000160">
    <property type="term" value="P:phosphorelay signal transduction system"/>
    <property type="evidence" value="ECO:0007669"/>
    <property type="project" value="InterPro"/>
</dbReference>
<dbReference type="Proteomes" id="UP000623842">
    <property type="component" value="Unassembled WGS sequence"/>
</dbReference>
<dbReference type="SUPFAM" id="SSF55073">
    <property type="entry name" value="Nucleotide cyclase"/>
    <property type="match status" value="1"/>
</dbReference>
<comment type="catalytic activity">
    <reaction evidence="2">
        <text>2 GTP = 3',3'-c-di-GMP + 2 diphosphate</text>
        <dbReference type="Rhea" id="RHEA:24898"/>
        <dbReference type="ChEBI" id="CHEBI:33019"/>
        <dbReference type="ChEBI" id="CHEBI:37565"/>
        <dbReference type="ChEBI" id="CHEBI:58805"/>
        <dbReference type="EC" id="2.7.7.65"/>
    </reaction>
</comment>
<dbReference type="PANTHER" id="PTHR45138">
    <property type="entry name" value="REGULATORY COMPONENTS OF SENSORY TRANSDUCTION SYSTEM"/>
    <property type="match status" value="1"/>
</dbReference>
<evidence type="ECO:0000259" key="4">
    <source>
        <dbReference type="PROSITE" id="PS50110"/>
    </source>
</evidence>
<dbReference type="NCBIfam" id="TIGR00254">
    <property type="entry name" value="GGDEF"/>
    <property type="match status" value="1"/>
</dbReference>
<dbReference type="InterPro" id="IPR029787">
    <property type="entry name" value="Nucleotide_cyclase"/>
</dbReference>
<protein>
    <recommendedName>
        <fullName evidence="1">diguanylate cyclase</fullName>
        <ecNumber evidence="1">2.7.7.65</ecNumber>
    </recommendedName>
</protein>
<dbReference type="PROSITE" id="PS50110">
    <property type="entry name" value="RESPONSE_REGULATORY"/>
    <property type="match status" value="1"/>
</dbReference>
<dbReference type="SUPFAM" id="SSF52172">
    <property type="entry name" value="CheY-like"/>
    <property type="match status" value="1"/>
</dbReference>
<dbReference type="InterPro" id="IPR050469">
    <property type="entry name" value="Diguanylate_Cyclase"/>
</dbReference>
<dbReference type="CDD" id="cd00156">
    <property type="entry name" value="REC"/>
    <property type="match status" value="1"/>
</dbReference>
<feature type="domain" description="Response regulatory" evidence="4">
    <location>
        <begin position="5"/>
        <end position="121"/>
    </location>
</feature>
<dbReference type="RefSeq" id="WP_189771939.1">
    <property type="nucleotide sequence ID" value="NZ_BNCK01000006.1"/>
</dbReference>
<accession>A0A919BKY0</accession>
<evidence type="ECO:0000256" key="1">
    <source>
        <dbReference type="ARBA" id="ARBA00012528"/>
    </source>
</evidence>
<dbReference type="InterPro" id="IPR001789">
    <property type="entry name" value="Sig_transdc_resp-reg_receiver"/>
</dbReference>
<dbReference type="InterPro" id="IPR011006">
    <property type="entry name" value="CheY-like_superfamily"/>
</dbReference>
<evidence type="ECO:0000256" key="3">
    <source>
        <dbReference type="PROSITE-ProRule" id="PRU00169"/>
    </source>
</evidence>